<evidence type="ECO:0000313" key="2">
    <source>
        <dbReference type="Proteomes" id="UP000576393"/>
    </source>
</evidence>
<name>A0A852V191_9ACTN</name>
<protein>
    <recommendedName>
        <fullName evidence="3">WbqC-like protein family protein</fullName>
    </recommendedName>
</protein>
<dbReference type="RefSeq" id="WP_179827274.1">
    <property type="nucleotide sequence ID" value="NZ_JACCCO010000003.1"/>
</dbReference>
<dbReference type="EMBL" id="JACCCO010000003">
    <property type="protein sequence ID" value="NYF43647.1"/>
    <property type="molecule type" value="Genomic_DNA"/>
</dbReference>
<organism evidence="1 2">
    <name type="scientific">Streptosporangium sandarakinum</name>
    <dbReference type="NCBI Taxonomy" id="1260955"/>
    <lineage>
        <taxon>Bacteria</taxon>
        <taxon>Bacillati</taxon>
        <taxon>Actinomycetota</taxon>
        <taxon>Actinomycetes</taxon>
        <taxon>Streptosporangiales</taxon>
        <taxon>Streptosporangiaceae</taxon>
        <taxon>Streptosporangium</taxon>
    </lineage>
</organism>
<dbReference type="AlphaFoldDB" id="A0A852V191"/>
<dbReference type="Pfam" id="PF08889">
    <property type="entry name" value="WbqC"/>
    <property type="match status" value="1"/>
</dbReference>
<accession>A0A852V191</accession>
<comment type="caution">
    <text evidence="1">The sequence shown here is derived from an EMBL/GenBank/DDBJ whole genome shotgun (WGS) entry which is preliminary data.</text>
</comment>
<gene>
    <name evidence="1" type="ORF">HDA43_005874</name>
</gene>
<keyword evidence="2" id="KW-1185">Reference proteome</keyword>
<sequence length="240" mass="27250">MKRVAIVQSNYIPWKGYFDLIAGVDEFILLDDVQYTDRDWRNRNRIKTATGPRWLSIPLRSGPRSRLISEMTVADPGWNIAHWRILTQTYRRAPCFDESAPALERLYLECGSDRLSEVNRHFLEGICSILGIGTELRPSADYRAAGTKTERLVDLCRKAGATEYVTGPAARAYLDEDLFRRAGIGVRWFDYSGYPEYPQLHPPFDHRVSVLDLILNTGPKAAEHLKTTPPGAPRRAPAHP</sequence>
<evidence type="ECO:0008006" key="3">
    <source>
        <dbReference type="Google" id="ProtNLM"/>
    </source>
</evidence>
<evidence type="ECO:0000313" key="1">
    <source>
        <dbReference type="EMBL" id="NYF43647.1"/>
    </source>
</evidence>
<proteinExistence type="predicted"/>
<reference evidence="1 2" key="1">
    <citation type="submission" date="2020-07" db="EMBL/GenBank/DDBJ databases">
        <title>Sequencing the genomes of 1000 actinobacteria strains.</title>
        <authorList>
            <person name="Klenk H.-P."/>
        </authorList>
    </citation>
    <scope>NUCLEOTIDE SEQUENCE [LARGE SCALE GENOMIC DNA]</scope>
    <source>
        <strain evidence="1 2">DSM 45763</strain>
    </source>
</reference>
<dbReference type="InterPro" id="IPR014985">
    <property type="entry name" value="WbqC"/>
</dbReference>
<dbReference type="Proteomes" id="UP000576393">
    <property type="component" value="Unassembled WGS sequence"/>
</dbReference>